<feature type="region of interest" description="Disordered" evidence="7">
    <location>
        <begin position="558"/>
        <end position="577"/>
    </location>
</feature>
<dbReference type="CDD" id="cd05660">
    <property type="entry name" value="M28_like_PA"/>
    <property type="match status" value="1"/>
</dbReference>
<dbReference type="Proteomes" id="UP000244225">
    <property type="component" value="Unassembled WGS sequence"/>
</dbReference>
<name>A0A2T5YF59_9BACT</name>
<feature type="domain" description="Peptidase M28" evidence="8">
    <location>
        <begin position="320"/>
        <end position="537"/>
    </location>
</feature>
<evidence type="ECO:0000313" key="10">
    <source>
        <dbReference type="Proteomes" id="UP000244225"/>
    </source>
</evidence>
<dbReference type="OrthoDB" id="844214at2"/>
<dbReference type="PANTHER" id="PTHR12147:SF56">
    <property type="entry name" value="AMINOPEPTIDASE YDR415C-RELATED"/>
    <property type="match status" value="1"/>
</dbReference>
<evidence type="ECO:0000256" key="4">
    <source>
        <dbReference type="ARBA" id="ARBA00022729"/>
    </source>
</evidence>
<comment type="caution">
    <text evidence="9">The sequence shown here is derived from an EMBL/GenBank/DDBJ whole genome shotgun (WGS) entry which is preliminary data.</text>
</comment>
<keyword evidence="3" id="KW-0479">Metal-binding</keyword>
<dbReference type="InterPro" id="IPR045175">
    <property type="entry name" value="M28_fam"/>
</dbReference>
<dbReference type="GO" id="GO:0046872">
    <property type="term" value="F:metal ion binding"/>
    <property type="evidence" value="ECO:0007669"/>
    <property type="project" value="UniProtKB-KW"/>
</dbReference>
<dbReference type="GO" id="GO:0004177">
    <property type="term" value="F:aminopeptidase activity"/>
    <property type="evidence" value="ECO:0007669"/>
    <property type="project" value="UniProtKB-KW"/>
</dbReference>
<dbReference type="InterPro" id="IPR007484">
    <property type="entry name" value="Peptidase_M28"/>
</dbReference>
<evidence type="ECO:0000259" key="8">
    <source>
        <dbReference type="Pfam" id="PF04389"/>
    </source>
</evidence>
<evidence type="ECO:0000256" key="5">
    <source>
        <dbReference type="ARBA" id="ARBA00022801"/>
    </source>
</evidence>
<feature type="compositionally biased region" description="Basic and acidic residues" evidence="7">
    <location>
        <begin position="558"/>
        <end position="570"/>
    </location>
</feature>
<dbReference type="EMBL" id="QBKI01000008">
    <property type="protein sequence ID" value="PTX15362.1"/>
    <property type="molecule type" value="Genomic_DNA"/>
</dbReference>
<evidence type="ECO:0000256" key="3">
    <source>
        <dbReference type="ARBA" id="ARBA00022723"/>
    </source>
</evidence>
<dbReference type="PROSITE" id="PS51257">
    <property type="entry name" value="PROKAR_LIPOPROTEIN"/>
    <property type="match status" value="1"/>
</dbReference>
<keyword evidence="5" id="KW-0378">Hydrolase</keyword>
<keyword evidence="9" id="KW-0121">Carboxypeptidase</keyword>
<dbReference type="Pfam" id="PF04389">
    <property type="entry name" value="Peptidase_M28"/>
    <property type="match status" value="1"/>
</dbReference>
<dbReference type="GO" id="GO:0006508">
    <property type="term" value="P:proteolysis"/>
    <property type="evidence" value="ECO:0007669"/>
    <property type="project" value="UniProtKB-KW"/>
</dbReference>
<accession>A0A2T5YF59</accession>
<organism evidence="9 10">
    <name type="scientific">Pontibacter mucosus</name>
    <dbReference type="NCBI Taxonomy" id="1649266"/>
    <lineage>
        <taxon>Bacteria</taxon>
        <taxon>Pseudomonadati</taxon>
        <taxon>Bacteroidota</taxon>
        <taxon>Cytophagia</taxon>
        <taxon>Cytophagales</taxon>
        <taxon>Hymenobacteraceae</taxon>
        <taxon>Pontibacter</taxon>
    </lineage>
</organism>
<reference evidence="9 10" key="1">
    <citation type="submission" date="2018-04" db="EMBL/GenBank/DDBJ databases">
        <title>Genomic Encyclopedia of Archaeal and Bacterial Type Strains, Phase II (KMG-II): from individual species to whole genera.</title>
        <authorList>
            <person name="Goeker M."/>
        </authorList>
    </citation>
    <scope>NUCLEOTIDE SEQUENCE [LARGE SCALE GENOMIC DNA]</scope>
    <source>
        <strain evidence="9 10">DSM 100162</strain>
    </source>
</reference>
<keyword evidence="6" id="KW-0862">Zinc</keyword>
<dbReference type="GO" id="GO:0004180">
    <property type="term" value="F:carboxypeptidase activity"/>
    <property type="evidence" value="ECO:0007669"/>
    <property type="project" value="UniProtKB-KW"/>
</dbReference>
<keyword evidence="10" id="KW-1185">Reference proteome</keyword>
<evidence type="ECO:0000256" key="1">
    <source>
        <dbReference type="ARBA" id="ARBA00022438"/>
    </source>
</evidence>
<proteinExistence type="predicted"/>
<keyword evidence="2" id="KW-0645">Protease</keyword>
<protein>
    <submittedName>
        <fullName evidence="9">Zn-dependent M28 family amino/carboxypeptidase</fullName>
    </submittedName>
</protein>
<dbReference type="PANTHER" id="PTHR12147">
    <property type="entry name" value="METALLOPEPTIDASE M28 FAMILY MEMBER"/>
    <property type="match status" value="1"/>
</dbReference>
<gene>
    <name evidence="9" type="ORF">C8N40_108256</name>
</gene>
<dbReference type="FunFam" id="3.40.630.10:FF:000088">
    <property type="entry name" value="Peptidase M20"/>
    <property type="match status" value="1"/>
</dbReference>
<sequence length="577" mass="63353">MKRHIPILGLLGLLALGCSESSRQVSEAEQEAATADSTNLQPALQSITAESLLAHTTTLSSDAFEGRAPGSVGEDSTVAYLTRHFKQLGLQPGNPDGTYVQNVPMFGYTPSPKATITANGKNIPLSFPNDYVALTRRYVESVDLNNSDMVFVGYGVVAPEYGWDDYKGLDVKGKTIVMLVNDPPVEDPQNPGQLDSTMFGGKAMTYYGRWTYKYEIAAEKGAAAAIIIHETGPAGYPYEVISGSHSREGVEIVTPDKNMNRAEVEAWITEPKARELFTALGNDFDKLKEAAKKKDFKPVPLKATASFNIKNKLREVQSQNVIAKLEGSDPKLKDEYVIYTAHWDHLGKDPNLQGDQIYNGAQDNATGTAALLELAKAFSKMETKPKRSILFLAVTAEEKGLLGSKYYASSNPLYPLAKTVAVINMDVLNAYGPTEDVVVVGFGNSTLEDVLAEEAKSQNRRIVPEATPEVGSFYRSDHFEFAKQGVPALYASSGVIARNQPADYVKKWKENYTTNDYHKPSDEVRDDWNLEGAVEDLQLFLRVGYRVANTEASPEWKEGTEFKAKREETLSRAAASN</sequence>
<dbReference type="Gene3D" id="3.40.630.10">
    <property type="entry name" value="Zn peptidases"/>
    <property type="match status" value="2"/>
</dbReference>
<evidence type="ECO:0000256" key="6">
    <source>
        <dbReference type="ARBA" id="ARBA00022833"/>
    </source>
</evidence>
<keyword evidence="4" id="KW-0732">Signal</keyword>
<dbReference type="GO" id="GO:0008235">
    <property type="term" value="F:metalloexopeptidase activity"/>
    <property type="evidence" value="ECO:0007669"/>
    <property type="project" value="InterPro"/>
</dbReference>
<dbReference type="SUPFAM" id="SSF52025">
    <property type="entry name" value="PA domain"/>
    <property type="match status" value="1"/>
</dbReference>
<dbReference type="RefSeq" id="WP_108212900.1">
    <property type="nucleotide sequence ID" value="NZ_QBKI01000008.1"/>
</dbReference>
<keyword evidence="1" id="KW-0031">Aminopeptidase</keyword>
<dbReference type="AlphaFoldDB" id="A0A2T5YF59"/>
<evidence type="ECO:0000256" key="7">
    <source>
        <dbReference type="SAM" id="MobiDB-lite"/>
    </source>
</evidence>
<dbReference type="SUPFAM" id="SSF53187">
    <property type="entry name" value="Zn-dependent exopeptidases"/>
    <property type="match status" value="1"/>
</dbReference>
<evidence type="ECO:0000313" key="9">
    <source>
        <dbReference type="EMBL" id="PTX15362.1"/>
    </source>
</evidence>
<evidence type="ECO:0000256" key="2">
    <source>
        <dbReference type="ARBA" id="ARBA00022670"/>
    </source>
</evidence>
<dbReference type="InterPro" id="IPR046450">
    <property type="entry name" value="PA_dom_sf"/>
</dbReference>